<sequence length="362" mass="40015">MASPYSKAITVVTAVFLGISLTTVLLRCFVRFRVVRAFGWDDSLMVIAAMLNIAFATCGFIGAKYGMGQHLEYFLFHSDDFHKALFCFWLGQLFYIGIAIIVKTSVALLLLRITVNRIHIVILYITMAINMIAGLIFIFVTIFQCSPVNHFWNRLDQDYGKCMDIGILIDFAYLCSAVAALTDFIIGLLPAFIIWNLHMARRNKIAAGMILSLGCIAGIAVLIRFPFLKHYGDRDFLYKTANVAVWSNIEAGLGITAGSLPTLRPLIRFFREASYGSYGSYGRHQDSFPLSTTLGNSTPVPHSKLAQEGEQHFWPGGRDIESHGVHTVVVGNGRVAVAPANSSDDDLNTVMGSPDLGPMRKE</sequence>
<keyword evidence="3 7" id="KW-1133">Transmembrane helix</keyword>
<dbReference type="AlphaFoldDB" id="A0A017S1E4"/>
<dbReference type="HOGENOM" id="CLU_028200_3_4_1"/>
<evidence type="ECO:0000259" key="8">
    <source>
        <dbReference type="Pfam" id="PF20684"/>
    </source>
</evidence>
<gene>
    <name evidence="9" type="ORF">EURHEDRAFT_466201</name>
</gene>
<dbReference type="GO" id="GO:0016020">
    <property type="term" value="C:membrane"/>
    <property type="evidence" value="ECO:0007669"/>
    <property type="project" value="UniProtKB-SubCell"/>
</dbReference>
<dbReference type="OrthoDB" id="3897607at2759"/>
<feature type="region of interest" description="Disordered" evidence="6">
    <location>
        <begin position="339"/>
        <end position="362"/>
    </location>
</feature>
<evidence type="ECO:0000256" key="6">
    <source>
        <dbReference type="SAM" id="MobiDB-lite"/>
    </source>
</evidence>
<evidence type="ECO:0000256" key="3">
    <source>
        <dbReference type="ARBA" id="ARBA00022989"/>
    </source>
</evidence>
<organism evidence="9 10">
    <name type="scientific">Aspergillus ruber (strain CBS 135680)</name>
    <dbReference type="NCBI Taxonomy" id="1388766"/>
    <lineage>
        <taxon>Eukaryota</taxon>
        <taxon>Fungi</taxon>
        <taxon>Dikarya</taxon>
        <taxon>Ascomycota</taxon>
        <taxon>Pezizomycotina</taxon>
        <taxon>Eurotiomycetes</taxon>
        <taxon>Eurotiomycetidae</taxon>
        <taxon>Eurotiales</taxon>
        <taxon>Aspergillaceae</taxon>
        <taxon>Aspergillus</taxon>
        <taxon>Aspergillus subgen. Aspergillus</taxon>
    </lineage>
</organism>
<evidence type="ECO:0000313" key="9">
    <source>
        <dbReference type="EMBL" id="EYE90873.1"/>
    </source>
</evidence>
<comment type="similarity">
    <text evidence="5">Belongs to the SAT4 family.</text>
</comment>
<name>A0A017S1E4_ASPRC</name>
<dbReference type="InterPro" id="IPR052337">
    <property type="entry name" value="SAT4-like"/>
</dbReference>
<evidence type="ECO:0000313" key="10">
    <source>
        <dbReference type="Proteomes" id="UP000019804"/>
    </source>
</evidence>
<evidence type="ECO:0000256" key="4">
    <source>
        <dbReference type="ARBA" id="ARBA00023136"/>
    </source>
</evidence>
<dbReference type="Proteomes" id="UP000019804">
    <property type="component" value="Unassembled WGS sequence"/>
</dbReference>
<dbReference type="RefSeq" id="XP_040634563.1">
    <property type="nucleotide sequence ID" value="XM_040785076.1"/>
</dbReference>
<feature type="transmembrane region" description="Helical" evidence="7">
    <location>
        <begin position="118"/>
        <end position="143"/>
    </location>
</feature>
<feature type="transmembrane region" description="Helical" evidence="7">
    <location>
        <begin position="6"/>
        <end position="30"/>
    </location>
</feature>
<dbReference type="STRING" id="1388766.A0A017S1E4"/>
<evidence type="ECO:0000256" key="7">
    <source>
        <dbReference type="SAM" id="Phobius"/>
    </source>
</evidence>
<feature type="transmembrane region" description="Helical" evidence="7">
    <location>
        <begin position="171"/>
        <end position="193"/>
    </location>
</feature>
<evidence type="ECO:0000256" key="1">
    <source>
        <dbReference type="ARBA" id="ARBA00004141"/>
    </source>
</evidence>
<evidence type="ECO:0000256" key="2">
    <source>
        <dbReference type="ARBA" id="ARBA00022692"/>
    </source>
</evidence>
<reference evidence="10" key="1">
    <citation type="journal article" date="2014" name="Nat. Commun.">
        <title>Genomic adaptations of the halophilic Dead Sea filamentous fungus Eurotium rubrum.</title>
        <authorList>
            <person name="Kis-Papo T."/>
            <person name="Weig A.R."/>
            <person name="Riley R."/>
            <person name="Persoh D."/>
            <person name="Salamov A."/>
            <person name="Sun H."/>
            <person name="Lipzen A."/>
            <person name="Wasser S.P."/>
            <person name="Rambold G."/>
            <person name="Grigoriev I.V."/>
            <person name="Nevo E."/>
        </authorList>
    </citation>
    <scope>NUCLEOTIDE SEQUENCE [LARGE SCALE GENOMIC DNA]</scope>
    <source>
        <strain evidence="10">CBS 135680</strain>
    </source>
</reference>
<keyword evidence="10" id="KW-1185">Reference proteome</keyword>
<dbReference type="InterPro" id="IPR049326">
    <property type="entry name" value="Rhodopsin_dom_fungi"/>
</dbReference>
<evidence type="ECO:0000256" key="5">
    <source>
        <dbReference type="ARBA" id="ARBA00038359"/>
    </source>
</evidence>
<feature type="domain" description="Rhodopsin" evidence="8">
    <location>
        <begin position="26"/>
        <end position="268"/>
    </location>
</feature>
<feature type="transmembrane region" description="Helical" evidence="7">
    <location>
        <begin position="42"/>
        <end position="63"/>
    </location>
</feature>
<dbReference type="Pfam" id="PF20684">
    <property type="entry name" value="Fung_rhodopsin"/>
    <property type="match status" value="1"/>
</dbReference>
<comment type="subcellular location">
    <subcellularLocation>
        <location evidence="1">Membrane</location>
        <topology evidence="1">Multi-pass membrane protein</topology>
    </subcellularLocation>
</comment>
<keyword evidence="2 7" id="KW-0812">Transmembrane</keyword>
<feature type="transmembrane region" description="Helical" evidence="7">
    <location>
        <begin position="205"/>
        <end position="223"/>
    </location>
</feature>
<dbReference type="GeneID" id="63700200"/>
<accession>A0A017S1E4</accession>
<protein>
    <submittedName>
        <fullName evidence="9">Putative P-type ATPase</fullName>
    </submittedName>
</protein>
<feature type="transmembrane region" description="Helical" evidence="7">
    <location>
        <begin position="83"/>
        <end position="111"/>
    </location>
</feature>
<dbReference type="PANTHER" id="PTHR33048">
    <property type="entry name" value="PTH11-LIKE INTEGRAL MEMBRANE PROTEIN (AFU_ORTHOLOGUE AFUA_5G11245)"/>
    <property type="match status" value="1"/>
</dbReference>
<dbReference type="PANTHER" id="PTHR33048:SF140">
    <property type="entry name" value="ATPASE, PUTATIVE (EUROFUNG)-RELATED"/>
    <property type="match status" value="1"/>
</dbReference>
<keyword evidence="4 7" id="KW-0472">Membrane</keyword>
<proteinExistence type="inferred from homology"/>
<dbReference type="EMBL" id="KK088452">
    <property type="protein sequence ID" value="EYE90873.1"/>
    <property type="molecule type" value="Genomic_DNA"/>
</dbReference>